<evidence type="ECO:0000256" key="5">
    <source>
        <dbReference type="ARBA" id="ARBA00022729"/>
    </source>
</evidence>
<name>A0A9P5LCL6_9HYPO</name>
<evidence type="ECO:0000313" key="11">
    <source>
        <dbReference type="EMBL" id="KAF7552215.1"/>
    </source>
</evidence>
<keyword evidence="4" id="KW-0964">Secreted</keyword>
<keyword evidence="8 10" id="KW-0326">Glycosidase</keyword>
<evidence type="ECO:0000256" key="10">
    <source>
        <dbReference type="RuleBase" id="RU361208"/>
    </source>
</evidence>
<keyword evidence="9 10" id="KW-0624">Polysaccharide degradation</keyword>
<dbReference type="EC" id="3.2.1.132" evidence="10"/>
<dbReference type="InterPro" id="IPR009939">
    <property type="entry name" value="Chitosanase_fungal"/>
</dbReference>
<dbReference type="EMBL" id="JAANBB010000064">
    <property type="protein sequence ID" value="KAF7552215.1"/>
    <property type="molecule type" value="Genomic_DNA"/>
</dbReference>
<keyword evidence="7" id="KW-0119">Carbohydrate metabolism</keyword>
<comment type="caution">
    <text evidence="11">The sequence shown here is derived from an EMBL/GenBank/DDBJ whole genome shotgun (WGS) entry which is preliminary data.</text>
</comment>
<dbReference type="Pfam" id="PF07335">
    <property type="entry name" value="Glyco_hydro_75"/>
    <property type="match status" value="1"/>
</dbReference>
<keyword evidence="12" id="KW-1185">Reference proteome</keyword>
<keyword evidence="5 10" id="KW-0732">Signal</keyword>
<comment type="similarity">
    <text evidence="3 10">Belongs to the glycosyl hydrolase 75 family.</text>
</comment>
<dbReference type="AlphaFoldDB" id="A0A9P5LCL6"/>
<proteinExistence type="inferred from homology"/>
<dbReference type="Proteomes" id="UP000722485">
    <property type="component" value="Unassembled WGS sequence"/>
</dbReference>
<keyword evidence="6 10" id="KW-0378">Hydrolase</keyword>
<dbReference type="PANTHER" id="PTHR42061">
    <property type="entry name" value="ENDO-CHITOSANASE"/>
    <property type="match status" value="1"/>
</dbReference>
<protein>
    <recommendedName>
        <fullName evidence="10">Endo-chitosanase</fullName>
        <ecNumber evidence="10">3.2.1.132</ecNumber>
    </recommendedName>
</protein>
<dbReference type="GO" id="GO:0005576">
    <property type="term" value="C:extracellular region"/>
    <property type="evidence" value="ECO:0007669"/>
    <property type="project" value="UniProtKB-SubCell"/>
</dbReference>
<dbReference type="InterPro" id="IPR036770">
    <property type="entry name" value="Ankyrin_rpt-contain_sf"/>
</dbReference>
<gene>
    <name evidence="11" type="ORF">G7Z17_g4449</name>
</gene>
<feature type="chain" id="PRO_5040528770" description="Endo-chitosanase" evidence="10">
    <location>
        <begin position="20"/>
        <end position="559"/>
    </location>
</feature>
<evidence type="ECO:0000256" key="3">
    <source>
        <dbReference type="ARBA" id="ARBA00007799"/>
    </source>
</evidence>
<dbReference type="OrthoDB" id="4756206at2759"/>
<dbReference type="GO" id="GO:0000272">
    <property type="term" value="P:polysaccharide catabolic process"/>
    <property type="evidence" value="ECO:0007669"/>
    <property type="project" value="UniProtKB-KW"/>
</dbReference>
<evidence type="ECO:0000313" key="12">
    <source>
        <dbReference type="Proteomes" id="UP000722485"/>
    </source>
</evidence>
<comment type="function">
    <text evidence="10">Chitosanase catalyzing the endo-type cleavage of chitosan, the deacylated form of chitin. Chitosanase may be crucial in the degradation of the deacetylated portion of chitin in the fungal cell wall.</text>
</comment>
<evidence type="ECO:0000256" key="4">
    <source>
        <dbReference type="ARBA" id="ARBA00022525"/>
    </source>
</evidence>
<evidence type="ECO:0000256" key="1">
    <source>
        <dbReference type="ARBA" id="ARBA00000405"/>
    </source>
</evidence>
<dbReference type="GO" id="GO:0016977">
    <property type="term" value="F:chitosanase activity"/>
    <property type="evidence" value="ECO:0007669"/>
    <property type="project" value="UniProtKB-EC"/>
</dbReference>
<evidence type="ECO:0000256" key="9">
    <source>
        <dbReference type="ARBA" id="ARBA00023326"/>
    </source>
</evidence>
<reference evidence="11" key="1">
    <citation type="submission" date="2020-03" db="EMBL/GenBank/DDBJ databases">
        <title>Draft Genome Sequence of Cylindrodendrum hubeiense.</title>
        <authorList>
            <person name="Buettner E."/>
            <person name="Kellner H."/>
        </authorList>
    </citation>
    <scope>NUCLEOTIDE SEQUENCE</scope>
    <source>
        <strain evidence="11">IHI 201604</strain>
    </source>
</reference>
<comment type="subcellular location">
    <subcellularLocation>
        <location evidence="2 10">Secreted</location>
    </subcellularLocation>
</comment>
<feature type="signal peptide" evidence="10">
    <location>
        <begin position="1"/>
        <end position="19"/>
    </location>
</feature>
<evidence type="ECO:0000256" key="2">
    <source>
        <dbReference type="ARBA" id="ARBA00004613"/>
    </source>
</evidence>
<dbReference type="Gene3D" id="1.25.40.20">
    <property type="entry name" value="Ankyrin repeat-containing domain"/>
    <property type="match status" value="1"/>
</dbReference>
<organism evidence="11 12">
    <name type="scientific">Cylindrodendrum hubeiense</name>
    <dbReference type="NCBI Taxonomy" id="595255"/>
    <lineage>
        <taxon>Eukaryota</taxon>
        <taxon>Fungi</taxon>
        <taxon>Dikarya</taxon>
        <taxon>Ascomycota</taxon>
        <taxon>Pezizomycotina</taxon>
        <taxon>Sordariomycetes</taxon>
        <taxon>Hypocreomycetidae</taxon>
        <taxon>Hypocreales</taxon>
        <taxon>Nectriaceae</taxon>
        <taxon>Cylindrodendrum</taxon>
    </lineage>
</organism>
<comment type="catalytic activity">
    <reaction evidence="1 10">
        <text>Endohydrolysis of beta-(1-&gt;4)-linkages between D-glucosamine residues in a partly acetylated chitosan.</text>
        <dbReference type="EC" id="3.2.1.132"/>
    </reaction>
</comment>
<evidence type="ECO:0000256" key="7">
    <source>
        <dbReference type="ARBA" id="ARBA00023277"/>
    </source>
</evidence>
<evidence type="ECO:0000256" key="8">
    <source>
        <dbReference type="ARBA" id="ARBA00023295"/>
    </source>
</evidence>
<dbReference type="SUPFAM" id="SSF48403">
    <property type="entry name" value="Ankyrin repeat"/>
    <property type="match status" value="1"/>
</dbReference>
<accession>A0A9P5LCL6</accession>
<evidence type="ECO:0000256" key="6">
    <source>
        <dbReference type="ARBA" id="ARBA00022801"/>
    </source>
</evidence>
<dbReference type="PANTHER" id="PTHR42061:SF6">
    <property type="entry name" value="ENDO-CHITOSANASE"/>
    <property type="match status" value="1"/>
</dbReference>
<sequence>MPSLRNPLLASLLIGLVSGRTVPTNVKNFYDAVVAQGKCNDALASGFHSIDGDSGKFSYCGDHVDDYNVIYIQGRNGSLPNMDIDCDGIQGSDADDGRCESSDDTQSMTSFKDTVEGYRTGQKDLDSNIHPYVVFGNEGTKKNWPTFDPQDYGIEPLSIIAVIYGIWGDENGDDGDESMVGEASVSLATACFGKEMNGNNGYDGDDVLYIAFPGTDAVPGAKGALWKADDYDAFEASITAQGDKLIARIANASTGSNGTCTQSSYCATPPVTTGSMAATTHAWIGGQALLGLALVVIGDYQHSTPSAQWQKPLIGRAARHPEPAAAPEKTTTNISPHFVMMRGGYVSRHDRRPVAGAMLWRRSPKAWMAYTRTAVKPRPAGDEAALRVLMQRGIAHWDQADAEQYEEIAIRDEDREEARRVPLRTELESYFDHLKLPPLPPPLPRSSLWLGLRRPCESRIAEVRPFLVACEQGDLDDVKAWIKDKKDVLQKIGVQDGLACAADANQPDVARYLLDEAGASVHGAVVQAACRNRSLPLLELCVQHGYHPDQQIPANNARM</sequence>